<dbReference type="Pfam" id="PF07690">
    <property type="entry name" value="MFS_1"/>
    <property type="match status" value="1"/>
</dbReference>
<organism evidence="8">
    <name type="scientific">Psilocybe cubensis</name>
    <name type="common">Psychedelic mushroom</name>
    <name type="synonym">Stropharia cubensis</name>
    <dbReference type="NCBI Taxonomy" id="181762"/>
    <lineage>
        <taxon>Eukaryota</taxon>
        <taxon>Fungi</taxon>
        <taxon>Dikarya</taxon>
        <taxon>Basidiomycota</taxon>
        <taxon>Agaricomycotina</taxon>
        <taxon>Agaricomycetes</taxon>
        <taxon>Agaricomycetidae</taxon>
        <taxon>Agaricales</taxon>
        <taxon>Agaricineae</taxon>
        <taxon>Strophariaceae</taxon>
        <taxon>Psilocybe</taxon>
    </lineage>
</organism>
<feature type="transmembrane region" description="Helical" evidence="6">
    <location>
        <begin position="58"/>
        <end position="78"/>
    </location>
</feature>
<feature type="transmembrane region" description="Helical" evidence="6">
    <location>
        <begin position="290"/>
        <end position="315"/>
    </location>
</feature>
<dbReference type="InterPro" id="IPR013752">
    <property type="entry name" value="KPA_reductase"/>
</dbReference>
<dbReference type="Pfam" id="PF02558">
    <property type="entry name" value="ApbA"/>
    <property type="match status" value="1"/>
</dbReference>
<proteinExistence type="predicted"/>
<gene>
    <name evidence="8" type="ORF">JR316_009325</name>
</gene>
<dbReference type="InterPro" id="IPR020846">
    <property type="entry name" value="MFS_dom"/>
</dbReference>
<keyword evidence="5 6" id="KW-0472">Membrane</keyword>
<dbReference type="AlphaFoldDB" id="A0A8H8CI08"/>
<dbReference type="Gene3D" id="1.20.1250.20">
    <property type="entry name" value="MFS general substrate transporter like domains"/>
    <property type="match status" value="2"/>
</dbReference>
<comment type="subcellular location">
    <subcellularLocation>
        <location evidence="1">Membrane</location>
        <topology evidence="1">Multi-pass membrane protein</topology>
    </subcellularLocation>
</comment>
<reference evidence="8" key="1">
    <citation type="submission" date="2021-02" db="EMBL/GenBank/DDBJ databases">
        <title>Psilocybe cubensis genome.</title>
        <authorList>
            <person name="Mckernan K.J."/>
            <person name="Crawford S."/>
            <person name="Trippe A."/>
            <person name="Kane L.T."/>
            <person name="Mclaughlin S."/>
        </authorList>
    </citation>
    <scope>NUCLEOTIDE SEQUENCE [LARGE SCALE GENOMIC DNA]</scope>
    <source>
        <strain evidence="8">MGC-MH-2018</strain>
    </source>
</reference>
<feature type="transmembrane region" description="Helical" evidence="6">
    <location>
        <begin position="126"/>
        <end position="145"/>
    </location>
</feature>
<dbReference type="Gene3D" id="1.10.1040.10">
    <property type="entry name" value="N-(1-d-carboxylethyl)-l-norvaline Dehydrogenase, domain 2"/>
    <property type="match status" value="1"/>
</dbReference>
<dbReference type="InterPro" id="IPR008927">
    <property type="entry name" value="6-PGluconate_DH-like_C_sf"/>
</dbReference>
<dbReference type="InterPro" id="IPR011701">
    <property type="entry name" value="MFS"/>
</dbReference>
<dbReference type="Gene3D" id="3.40.50.720">
    <property type="entry name" value="NAD(P)-binding Rossmann-like Domain"/>
    <property type="match status" value="1"/>
</dbReference>
<keyword evidence="2" id="KW-0813">Transport</keyword>
<feature type="transmembrane region" description="Helical" evidence="6">
    <location>
        <begin position="354"/>
        <end position="373"/>
    </location>
</feature>
<dbReference type="FunFam" id="1.20.1250.20:FF:000034">
    <property type="entry name" value="MFS general substrate transporter"/>
    <property type="match status" value="1"/>
</dbReference>
<dbReference type="InterPro" id="IPR036259">
    <property type="entry name" value="MFS_trans_sf"/>
</dbReference>
<feature type="domain" description="Major facilitator superfamily (MFS) profile" evidence="7">
    <location>
        <begin position="60"/>
        <end position="475"/>
    </location>
</feature>
<feature type="transmembrane region" description="Helical" evidence="6">
    <location>
        <begin position="186"/>
        <end position="207"/>
    </location>
</feature>
<feature type="transmembrane region" description="Helical" evidence="6">
    <location>
        <begin position="414"/>
        <end position="434"/>
    </location>
</feature>
<protein>
    <recommendedName>
        <fullName evidence="7">Major facilitator superfamily (MFS) profile domain-containing protein</fullName>
    </recommendedName>
</protein>
<evidence type="ECO:0000259" key="7">
    <source>
        <dbReference type="PROSITE" id="PS50850"/>
    </source>
</evidence>
<feature type="transmembrane region" description="Helical" evidence="6">
    <location>
        <begin position="98"/>
        <end position="119"/>
    </location>
</feature>
<dbReference type="GO" id="GO:0022857">
    <property type="term" value="F:transmembrane transporter activity"/>
    <property type="evidence" value="ECO:0007669"/>
    <property type="project" value="InterPro"/>
</dbReference>
<feature type="transmembrane region" description="Helical" evidence="6">
    <location>
        <begin position="327"/>
        <end position="347"/>
    </location>
</feature>
<evidence type="ECO:0000256" key="4">
    <source>
        <dbReference type="ARBA" id="ARBA00022989"/>
    </source>
</evidence>
<dbReference type="SUPFAM" id="SSF103473">
    <property type="entry name" value="MFS general substrate transporter"/>
    <property type="match status" value="1"/>
</dbReference>
<evidence type="ECO:0000313" key="8">
    <source>
        <dbReference type="EMBL" id="KAG5165740.1"/>
    </source>
</evidence>
<evidence type="ECO:0000256" key="2">
    <source>
        <dbReference type="ARBA" id="ARBA00022448"/>
    </source>
</evidence>
<evidence type="ECO:0000256" key="3">
    <source>
        <dbReference type="ARBA" id="ARBA00022692"/>
    </source>
</evidence>
<accession>A0A8H8CI08</accession>
<dbReference type="GO" id="GO:0016020">
    <property type="term" value="C:membrane"/>
    <property type="evidence" value="ECO:0007669"/>
    <property type="project" value="UniProtKB-SubCell"/>
</dbReference>
<dbReference type="EMBL" id="JAFIQS010000009">
    <property type="protein sequence ID" value="KAG5165740.1"/>
    <property type="molecule type" value="Genomic_DNA"/>
</dbReference>
<feature type="transmembrane region" description="Helical" evidence="6">
    <location>
        <begin position="379"/>
        <end position="402"/>
    </location>
</feature>
<dbReference type="FunFam" id="1.20.1250.20:FF:000013">
    <property type="entry name" value="MFS general substrate transporter"/>
    <property type="match status" value="1"/>
</dbReference>
<dbReference type="SUPFAM" id="SSF48179">
    <property type="entry name" value="6-phosphogluconate dehydrogenase C-terminal domain-like"/>
    <property type="match status" value="1"/>
</dbReference>
<dbReference type="PANTHER" id="PTHR43791:SF85">
    <property type="entry name" value="TRANSPORTER, PUTATIVE (AFU_ORTHOLOGUE AFUA_6G00710)-RELATED"/>
    <property type="match status" value="1"/>
</dbReference>
<feature type="transmembrane region" description="Helical" evidence="6">
    <location>
        <begin position="219"/>
        <end position="241"/>
    </location>
</feature>
<feature type="transmembrane region" description="Helical" evidence="6">
    <location>
        <begin position="151"/>
        <end position="174"/>
    </location>
</feature>
<name>A0A8H8CI08_PSICU</name>
<evidence type="ECO:0000256" key="1">
    <source>
        <dbReference type="ARBA" id="ARBA00004141"/>
    </source>
</evidence>
<dbReference type="InterPro" id="IPR013328">
    <property type="entry name" value="6PGD_dom2"/>
</dbReference>
<keyword evidence="4 6" id="KW-1133">Transmembrane helix</keyword>
<dbReference type="InterPro" id="IPR013332">
    <property type="entry name" value="KPR_N"/>
</dbReference>
<feature type="transmembrane region" description="Helical" evidence="6">
    <location>
        <begin position="446"/>
        <end position="469"/>
    </location>
</feature>
<dbReference type="PANTHER" id="PTHR43791">
    <property type="entry name" value="PERMEASE-RELATED"/>
    <property type="match status" value="1"/>
</dbReference>
<dbReference type="Pfam" id="PF08546">
    <property type="entry name" value="ApbA_C"/>
    <property type="match status" value="1"/>
</dbReference>
<sequence>MDGQALTRKVTILNDPVDLTMATLDSSSSGKSEKGDVDFVNDSVDSAAVKRAILKMDLTLLPILTMFYLLSFLDRANIGNARVAGLQKDLLMTDRQYQIAITITYVPYVLSEIPANLIIRRVGPNILMPTLLTIWGIIVLSQGFVTSFKGLAAARAFLGMCEGPMLPGIILYLSGFYTRKELSLRIALFFSAASLSGAFSGLLAAAIVNMHGVGNKPAWSWIFILEGLFSTLIGILSFFLVPVSPRDSRFLSDEQKRLIIQRLDRNRPFAVPVDTFNIKRILSVLVTPHVLLPSVINFMGGTNLFGLALFLPSIVSQLGYSSNRTQLLSVGPFAVGFVVTVLLSYFSDRYMIRAVPIVGVLLFSVAGYSLSLASTSKHMSYAALYLMVPGVYATIPVISAWFSNNTEPYYRRATSIALGLMFANCGGIMSTWRYPSHEGPRYQKTTIMNLTFSLMMITLTIVNALHLIWLNRQKRLRRTDMLAPYATKEEPDGGIRAWVELGDRHPDFLSHAHRVAGRWREVSVNQRTGFDKYLYLWISPIHAVPYQLLTRCQPAMKDVLLVGFGAVGAICELPYPEAERSGKSYSCCPEQFRNRRQLFKRDIIAKEEGIHFESRKYGNIKGWRPDRLCKSVAEAADRPYSYVLVTTKAIPELVRTSEMLAPLYSNDYRAKFPQPAYVLLQNGLNVEVELYKTLKATLHDDPKIISTALWIGTNLLKPNVVEHNDFDRLSLGVYRHEDRTTTTNTAEEAALLDGIGHILEAGGSTISVVPEIQRVKFKKNFWNVAFSSFATLTRQASLVLQRYTLPAMFRAPPESPSKPYEPYVSPATADLISSYTIPAVKATLNELIVLGRALGFPDTEDGLPSSIAESTFEGTWKLHTRADSTHVPSMLLDAEKGFPIEVEVIVGEVVRMAKERNVDLPRIETLYALLLVVQNQILRKREEAKPTRNV</sequence>
<dbReference type="PROSITE" id="PS50850">
    <property type="entry name" value="MFS"/>
    <property type="match status" value="1"/>
</dbReference>
<comment type="caution">
    <text evidence="8">The sequence shown here is derived from an EMBL/GenBank/DDBJ whole genome shotgun (WGS) entry which is preliminary data.</text>
</comment>
<evidence type="ECO:0000256" key="6">
    <source>
        <dbReference type="SAM" id="Phobius"/>
    </source>
</evidence>
<keyword evidence="3 6" id="KW-0812">Transmembrane</keyword>
<evidence type="ECO:0000256" key="5">
    <source>
        <dbReference type="ARBA" id="ARBA00023136"/>
    </source>
</evidence>